<sequence>MLKKELKSQLSQLLKLMEGDVVLTASYDDSEKSKELKDLLDEIADMSSHITVKEDTLERTPSFSVDRPDERTGVVFAGVPLGHEFNSLVLALLQVSGRPPKEEQSVIDQIKALDQPLHFETFISLSCHKCPDVVQALNLMSVLNPNISHTMIDGAVFKEESEDIMAVPAVFLNGEEFGNGRMSISDILNMLGSKADPAEYDNKEPYDVLVIGGGPASGTAAIYTARKGLRTGIVADRIGGQVNETAGIENFITVKETTGPEFSSALEAHINEYDIDVMEGIRASHIEKTEDGIVVTLDNDAKLKSKTVIISTGARFRNLNIPGEDELRNKGVAYCPHCDGPLFEGKNVAVVGGGNSGAEAAIDLAGIVKHVTLVEYKDFLRADEILQKRLRELPNVEILKNAQSSEILGKDHVTGLKYTDNKTGETNQIDVEGVFVQIGLLPNTEWLEGAIDTNDHGEIMVDRKQETSMPGVFAAGDVTDDRFKQIIIAMGSGADAALNAFDYIIRN</sequence>
<evidence type="ECO:0000256" key="8">
    <source>
        <dbReference type="ARBA" id="ARBA00023027"/>
    </source>
</evidence>
<evidence type="ECO:0000259" key="14">
    <source>
        <dbReference type="Pfam" id="PF07992"/>
    </source>
</evidence>
<dbReference type="Pfam" id="PF13192">
    <property type="entry name" value="Thioredoxin_3"/>
    <property type="match status" value="1"/>
</dbReference>
<keyword evidence="7" id="KW-0560">Oxidoreductase</keyword>
<dbReference type="RefSeq" id="WP_095107110.1">
    <property type="nucleotide sequence ID" value="NZ_BKAR01000022.1"/>
</dbReference>
<name>A0A239UJ23_9STAP</name>
<proteinExistence type="inferred from homology"/>
<evidence type="ECO:0000256" key="12">
    <source>
        <dbReference type="PIRSR" id="PIRSR000238-1"/>
    </source>
</evidence>
<evidence type="ECO:0000256" key="6">
    <source>
        <dbReference type="ARBA" id="ARBA00022857"/>
    </source>
</evidence>
<evidence type="ECO:0000256" key="5">
    <source>
        <dbReference type="ARBA" id="ARBA00022827"/>
    </source>
</evidence>
<evidence type="ECO:0000313" key="16">
    <source>
        <dbReference type="EMBL" id="GEP85159.1"/>
    </source>
</evidence>
<dbReference type="GO" id="GO:0000302">
    <property type="term" value="P:response to reactive oxygen species"/>
    <property type="evidence" value="ECO:0007669"/>
    <property type="project" value="InterPro"/>
</dbReference>
<keyword evidence="10 13" id="KW-0676">Redox-active center</keyword>
<gene>
    <name evidence="16" type="primary">ahpF</name>
    <name evidence="16" type="ORF">SPI02_17440</name>
</gene>
<dbReference type="Gene3D" id="3.50.50.60">
    <property type="entry name" value="FAD/NAD(P)-binding domain"/>
    <property type="match status" value="2"/>
</dbReference>
<dbReference type="FunFam" id="3.50.50.60:FF:000007">
    <property type="entry name" value="Alkyl hydroperoxide reductase, F subunit"/>
    <property type="match status" value="1"/>
</dbReference>
<evidence type="ECO:0000256" key="11">
    <source>
        <dbReference type="ARBA" id="ARBA00024806"/>
    </source>
</evidence>
<dbReference type="Pfam" id="PF07992">
    <property type="entry name" value="Pyr_redox_2"/>
    <property type="match status" value="1"/>
</dbReference>
<dbReference type="CDD" id="cd03026">
    <property type="entry name" value="AhpF_NTD_C"/>
    <property type="match status" value="1"/>
</dbReference>
<evidence type="ECO:0000256" key="9">
    <source>
        <dbReference type="ARBA" id="ARBA00023157"/>
    </source>
</evidence>
<evidence type="ECO:0000313" key="17">
    <source>
        <dbReference type="Proteomes" id="UP000321736"/>
    </source>
</evidence>
<accession>A0A239UJ23</accession>
<comment type="subunit">
    <text evidence="2">Homodimer.</text>
</comment>
<evidence type="ECO:0000256" key="4">
    <source>
        <dbReference type="ARBA" id="ARBA00022630"/>
    </source>
</evidence>
<dbReference type="GO" id="GO:0032991">
    <property type="term" value="C:protein-containing complex"/>
    <property type="evidence" value="ECO:0007669"/>
    <property type="project" value="UniProtKB-ARBA"/>
</dbReference>
<evidence type="ECO:0000256" key="7">
    <source>
        <dbReference type="ARBA" id="ARBA00023002"/>
    </source>
</evidence>
<evidence type="ECO:0000259" key="15">
    <source>
        <dbReference type="Pfam" id="PF13192"/>
    </source>
</evidence>
<dbReference type="PIRSF" id="PIRSF000238">
    <property type="entry name" value="AhpF"/>
    <property type="match status" value="1"/>
</dbReference>
<evidence type="ECO:0000256" key="1">
    <source>
        <dbReference type="ARBA" id="ARBA00009333"/>
    </source>
</evidence>
<dbReference type="SUPFAM" id="SSF51905">
    <property type="entry name" value="FAD/NAD(P)-binding domain"/>
    <property type="match status" value="1"/>
</dbReference>
<dbReference type="Proteomes" id="UP000321736">
    <property type="component" value="Unassembled WGS sequence"/>
</dbReference>
<protein>
    <recommendedName>
        <fullName evidence="3">Alkyl hydroperoxide reductase subunit F</fullName>
    </recommendedName>
</protein>
<keyword evidence="9 13" id="KW-1015">Disulfide bond</keyword>
<dbReference type="PROSITE" id="PS00573">
    <property type="entry name" value="PYRIDINE_REDOX_2"/>
    <property type="match status" value="1"/>
</dbReference>
<dbReference type="PANTHER" id="PTHR48105">
    <property type="entry name" value="THIOREDOXIN REDUCTASE 1-RELATED-RELATED"/>
    <property type="match status" value="1"/>
</dbReference>
<evidence type="ECO:0000256" key="13">
    <source>
        <dbReference type="PIRSR" id="PIRSR000238-2"/>
    </source>
</evidence>
<dbReference type="GO" id="GO:0016668">
    <property type="term" value="F:oxidoreductase activity, acting on a sulfur group of donors, NAD(P) as acceptor"/>
    <property type="evidence" value="ECO:0007669"/>
    <property type="project" value="UniProtKB-ARBA"/>
</dbReference>
<keyword evidence="8" id="KW-0520">NAD</keyword>
<dbReference type="CDD" id="cd02974">
    <property type="entry name" value="AhpF_NTD_N"/>
    <property type="match status" value="1"/>
</dbReference>
<dbReference type="InterPro" id="IPR036249">
    <property type="entry name" value="Thioredoxin-like_sf"/>
</dbReference>
<dbReference type="AlphaFoldDB" id="A0A239UJ23"/>
<dbReference type="PRINTS" id="PR00368">
    <property type="entry name" value="FADPNR"/>
</dbReference>
<dbReference type="Gene3D" id="3.40.30.80">
    <property type="match status" value="1"/>
</dbReference>
<dbReference type="InterPro" id="IPR012336">
    <property type="entry name" value="Thioredoxin-like_fold"/>
</dbReference>
<dbReference type="GO" id="GO:0005829">
    <property type="term" value="C:cytosol"/>
    <property type="evidence" value="ECO:0007669"/>
    <property type="project" value="UniProtKB-ARBA"/>
</dbReference>
<evidence type="ECO:0000256" key="10">
    <source>
        <dbReference type="ARBA" id="ARBA00023284"/>
    </source>
</evidence>
<dbReference type="PRINTS" id="PR00469">
    <property type="entry name" value="PNDRDTASEII"/>
</dbReference>
<evidence type="ECO:0000256" key="2">
    <source>
        <dbReference type="ARBA" id="ARBA00011738"/>
    </source>
</evidence>
<feature type="disulfide bond" description="Redox-active" evidence="13">
    <location>
        <begin position="335"/>
        <end position="338"/>
    </location>
</feature>
<dbReference type="NCBIfam" id="TIGR03140">
    <property type="entry name" value="AhpF"/>
    <property type="match status" value="1"/>
</dbReference>
<comment type="function">
    <text evidence="11">Serves to protect the cell against DNA damage by alkyl hydroperoxides. It can use either NADH or NADPH as electron donor for direct reduction of redox dyes or of alkyl hydroperoxides when combined with the AhpC protein.</text>
</comment>
<feature type="binding site" evidence="12">
    <location>
        <begin position="207"/>
        <end position="222"/>
    </location>
    <ligand>
        <name>FAD</name>
        <dbReference type="ChEBI" id="CHEBI:57692"/>
    </ligand>
</feature>
<dbReference type="GO" id="GO:0051287">
    <property type="term" value="F:NAD binding"/>
    <property type="evidence" value="ECO:0007669"/>
    <property type="project" value="InterPro"/>
</dbReference>
<comment type="cofactor">
    <cofactor evidence="12">
        <name>FAD</name>
        <dbReference type="ChEBI" id="CHEBI:57692"/>
    </cofactor>
    <text evidence="12">Binds 1 FAD per subunit.</text>
</comment>
<dbReference type="InterPro" id="IPR012081">
    <property type="entry name" value="Alkyl_hydroperoxide_Rdtase_suF"/>
</dbReference>
<comment type="similarity">
    <text evidence="1">Belongs to the class-II pyridine nucleotide-disulfide oxidoreductase family.</text>
</comment>
<dbReference type="InterPro" id="IPR023753">
    <property type="entry name" value="FAD/NAD-binding_dom"/>
</dbReference>
<dbReference type="InterPro" id="IPR050097">
    <property type="entry name" value="Ferredoxin-NADP_redctase_2"/>
</dbReference>
<organism evidence="16 17">
    <name type="scientific">Staphylococcus piscifermentans</name>
    <dbReference type="NCBI Taxonomy" id="70258"/>
    <lineage>
        <taxon>Bacteria</taxon>
        <taxon>Bacillati</taxon>
        <taxon>Bacillota</taxon>
        <taxon>Bacilli</taxon>
        <taxon>Bacillales</taxon>
        <taxon>Staphylococcaceae</taxon>
        <taxon>Staphylococcus</taxon>
    </lineage>
</organism>
<dbReference type="SUPFAM" id="SSF52833">
    <property type="entry name" value="Thioredoxin-like"/>
    <property type="match status" value="2"/>
</dbReference>
<dbReference type="PROSITE" id="PS51354">
    <property type="entry name" value="GLUTAREDOXIN_2"/>
    <property type="match status" value="1"/>
</dbReference>
<dbReference type="EMBL" id="BKAR01000022">
    <property type="protein sequence ID" value="GEP85159.1"/>
    <property type="molecule type" value="Genomic_DNA"/>
</dbReference>
<keyword evidence="17" id="KW-1185">Reference proteome</keyword>
<dbReference type="InterPro" id="IPR044142">
    <property type="entry name" value="AhpF_NTD_N"/>
</dbReference>
<feature type="binding site" evidence="12">
    <location>
        <begin position="467"/>
        <end position="477"/>
    </location>
    <ligand>
        <name>FAD</name>
        <dbReference type="ChEBI" id="CHEBI:57692"/>
    </ligand>
</feature>
<comment type="caution">
    <text evidence="16">The sequence shown here is derived from an EMBL/GenBank/DDBJ whole genome shotgun (WGS) entry which is preliminary data.</text>
</comment>
<feature type="domain" description="Thioredoxin-like fold" evidence="15">
    <location>
        <begin position="123"/>
        <end position="186"/>
    </location>
</feature>
<reference evidence="16 17" key="1">
    <citation type="submission" date="2019-07" db="EMBL/GenBank/DDBJ databases">
        <title>Whole genome shotgun sequence of Staphylococcus piscifermentans NBRC 109625.</title>
        <authorList>
            <person name="Hosoyama A."/>
            <person name="Uohara A."/>
            <person name="Ohji S."/>
            <person name="Ichikawa N."/>
        </authorList>
    </citation>
    <scope>NUCLEOTIDE SEQUENCE [LARGE SCALE GENOMIC DNA]</scope>
    <source>
        <strain evidence="16 17">NBRC 109625</strain>
    </source>
</reference>
<keyword evidence="6" id="KW-0521">NADP</keyword>
<dbReference type="InterPro" id="IPR008255">
    <property type="entry name" value="Pyr_nucl-diS_OxRdtase_2_AS"/>
</dbReference>
<dbReference type="GO" id="GO:0050660">
    <property type="term" value="F:flavin adenine dinucleotide binding"/>
    <property type="evidence" value="ECO:0007669"/>
    <property type="project" value="InterPro"/>
</dbReference>
<keyword evidence="4" id="KW-0285">Flavoprotein</keyword>
<dbReference type="InterPro" id="IPR044141">
    <property type="entry name" value="AhpF_NTD_C"/>
</dbReference>
<dbReference type="InterPro" id="IPR036188">
    <property type="entry name" value="FAD/NAD-bd_sf"/>
</dbReference>
<feature type="domain" description="FAD/NAD(P)-binding" evidence="14">
    <location>
        <begin position="206"/>
        <end position="493"/>
    </location>
</feature>
<keyword evidence="5 12" id="KW-0274">FAD</keyword>
<dbReference type="OrthoDB" id="9806179at2"/>
<evidence type="ECO:0000256" key="3">
    <source>
        <dbReference type="ARBA" id="ARBA00020059"/>
    </source>
</evidence>
<dbReference type="GO" id="GO:0102039">
    <property type="term" value="F:NADH-dependent peroxiredoxin activity"/>
    <property type="evidence" value="ECO:0007669"/>
    <property type="project" value="InterPro"/>
</dbReference>